<gene>
    <name evidence="12" type="ORF">KQX54_015715</name>
</gene>
<comment type="subcellular location">
    <subcellularLocation>
        <location evidence="1">Membrane</location>
        <topology evidence="1">Multi-pass membrane protein</topology>
    </subcellularLocation>
</comment>
<dbReference type="Pfam" id="PF19055">
    <property type="entry name" value="ABC2_membrane_7"/>
    <property type="match status" value="1"/>
</dbReference>
<evidence type="ECO:0000256" key="8">
    <source>
        <dbReference type="ARBA" id="ARBA00023136"/>
    </source>
</evidence>
<dbReference type="Gene3D" id="3.40.50.300">
    <property type="entry name" value="P-loop containing nucleotide triphosphate hydrolases"/>
    <property type="match status" value="1"/>
</dbReference>
<evidence type="ECO:0000256" key="6">
    <source>
        <dbReference type="ARBA" id="ARBA00022840"/>
    </source>
</evidence>
<comment type="similarity">
    <text evidence="2">Belongs to the ABC transporter superfamily. ABCG family. Eye pigment precursor importer (TC 3.A.1.204) subfamily.</text>
</comment>
<evidence type="ECO:0000256" key="7">
    <source>
        <dbReference type="ARBA" id="ARBA00022989"/>
    </source>
</evidence>
<keyword evidence="3" id="KW-0813">Transport</keyword>
<protein>
    <recommendedName>
        <fullName evidence="11">ABC transporter domain-containing protein</fullName>
    </recommendedName>
</protein>
<keyword evidence="5" id="KW-0547">Nucleotide-binding</keyword>
<feature type="domain" description="ABC transporter" evidence="11">
    <location>
        <begin position="117"/>
        <end position="356"/>
    </location>
</feature>
<feature type="transmembrane region" description="Helical" evidence="10">
    <location>
        <begin position="592"/>
        <end position="611"/>
    </location>
</feature>
<dbReference type="PANTHER" id="PTHR48041">
    <property type="entry name" value="ABC TRANSPORTER G FAMILY MEMBER 28"/>
    <property type="match status" value="1"/>
</dbReference>
<dbReference type="GO" id="GO:0140359">
    <property type="term" value="F:ABC-type transporter activity"/>
    <property type="evidence" value="ECO:0007669"/>
    <property type="project" value="InterPro"/>
</dbReference>
<dbReference type="SMART" id="SM00382">
    <property type="entry name" value="AAA"/>
    <property type="match status" value="1"/>
</dbReference>
<feature type="transmembrane region" description="Helical" evidence="10">
    <location>
        <begin position="453"/>
        <end position="471"/>
    </location>
</feature>
<sequence length="702" mass="79470">MRIRESKVHIAHITSHSTFSMILLEEKGNMLWALDATQRKESDLSLTAGLFPTNKESTTINNRDMEVLMNEAANVPQTSPDRTDSQSRFDNSNPDNCFGNEESSLRKTIKEHQSADISFENLRYKVSIGFRQGTKEILHGINGRLPAKQLIAIMGPSGAGKSTLLDILSGYRLTGIQGTIKVNGDIRDLDTFRRTSAYITQDDRLQPLLTVLENMWVAADLKLGTNITKETKLSIIEEILLTLGLSDHLNTRSDRLSGGQKKRLSIALELVNDPTVMFLDEPTTGLDSSTCMQVVNLLKLLARQNRTIVCTIHQPSASLFQLFDHVLILAKGTCLYQGATGQLIPFLESVKLPCPMYHNPADYVIELACGEYGDDKIETLVNANQNGKNAQWFSNTIPAIEELKKDKANGIKRGYIFKKKSLQATSQLHQLKVLLYRGYIKCKRDSTLTHLRIIVNIFTGIMLGTLFIQAGNEGSRVLENYNLLFAILMHHMMTSMMLTILTFPAELNILKKEHFNRWYTLKMFYLSITIIDIPVTFICCLLFSVIIYLMSGQLLEFQRFSMFFTISLMVVFVAQSFGLMIGAVFNVVNGTFAGPTLSVPMMMFAGFGVTLRDLPSYLKWGTYVSYLRYGLEGYIAAIYGQNRKDLECVEVYCHYKKPKTFLKDIAMRDDQFWNDVIALLAMLIITRTFAYYLLRWKLISSR</sequence>
<keyword evidence="6" id="KW-0067">ATP-binding</keyword>
<dbReference type="GO" id="GO:0005524">
    <property type="term" value="F:ATP binding"/>
    <property type="evidence" value="ECO:0007669"/>
    <property type="project" value="UniProtKB-KW"/>
</dbReference>
<dbReference type="FunFam" id="3.40.50.300:FF:001077">
    <property type="entry name" value="Uncharacterized protein, isoform A"/>
    <property type="match status" value="1"/>
</dbReference>
<keyword evidence="13" id="KW-1185">Reference proteome</keyword>
<dbReference type="InterPro" id="IPR027417">
    <property type="entry name" value="P-loop_NTPase"/>
</dbReference>
<keyword evidence="4 10" id="KW-0812">Transmembrane</keyword>
<dbReference type="InterPro" id="IPR017871">
    <property type="entry name" value="ABC_transporter-like_CS"/>
</dbReference>
<dbReference type="InterPro" id="IPR003439">
    <property type="entry name" value="ABC_transporter-like_ATP-bd"/>
</dbReference>
<feature type="region of interest" description="Disordered" evidence="9">
    <location>
        <begin position="73"/>
        <end position="96"/>
    </location>
</feature>
<evidence type="ECO:0000256" key="1">
    <source>
        <dbReference type="ARBA" id="ARBA00004141"/>
    </source>
</evidence>
<dbReference type="AlphaFoldDB" id="A0AAV7HU94"/>
<keyword evidence="7 10" id="KW-1133">Transmembrane helix</keyword>
<proteinExistence type="inferred from homology"/>
<dbReference type="Pfam" id="PF01061">
    <property type="entry name" value="ABC2_membrane"/>
    <property type="match status" value="1"/>
</dbReference>
<dbReference type="GO" id="GO:0005886">
    <property type="term" value="C:plasma membrane"/>
    <property type="evidence" value="ECO:0007669"/>
    <property type="project" value="TreeGrafter"/>
</dbReference>
<dbReference type="InterPro" id="IPR043926">
    <property type="entry name" value="ABCG_dom"/>
</dbReference>
<evidence type="ECO:0000256" key="9">
    <source>
        <dbReference type="SAM" id="MobiDB-lite"/>
    </source>
</evidence>
<dbReference type="InterPro" id="IPR003593">
    <property type="entry name" value="AAA+_ATPase"/>
</dbReference>
<comment type="caution">
    <text evidence="12">The sequence shown here is derived from an EMBL/GenBank/DDBJ whole genome shotgun (WGS) entry which is preliminary data.</text>
</comment>
<feature type="transmembrane region" description="Helical" evidence="10">
    <location>
        <begin position="562"/>
        <end position="585"/>
    </location>
</feature>
<feature type="transmembrane region" description="Helical" evidence="10">
    <location>
        <begin position="524"/>
        <end position="550"/>
    </location>
</feature>
<feature type="transmembrane region" description="Helical" evidence="10">
    <location>
        <begin position="676"/>
        <end position="694"/>
    </location>
</feature>
<dbReference type="SUPFAM" id="SSF52540">
    <property type="entry name" value="P-loop containing nucleoside triphosphate hydrolases"/>
    <property type="match status" value="1"/>
</dbReference>
<keyword evidence="8 10" id="KW-0472">Membrane</keyword>
<dbReference type="InterPro" id="IPR013525">
    <property type="entry name" value="ABC2_TM"/>
</dbReference>
<reference evidence="12 13" key="1">
    <citation type="journal article" date="2021" name="J. Hered.">
        <title>A chromosome-level genome assembly of the parasitoid wasp, Cotesia glomerata (Hymenoptera: Braconidae).</title>
        <authorList>
            <person name="Pinto B.J."/>
            <person name="Weis J.J."/>
            <person name="Gamble T."/>
            <person name="Ode P.J."/>
            <person name="Paul R."/>
            <person name="Zaspel J.M."/>
        </authorList>
    </citation>
    <scope>NUCLEOTIDE SEQUENCE [LARGE SCALE GENOMIC DNA]</scope>
    <source>
        <strain evidence="12">CgM1</strain>
    </source>
</reference>
<dbReference type="InterPro" id="IPR050352">
    <property type="entry name" value="ABCG_transporters"/>
</dbReference>
<dbReference type="GO" id="GO:0016887">
    <property type="term" value="F:ATP hydrolysis activity"/>
    <property type="evidence" value="ECO:0007669"/>
    <property type="project" value="InterPro"/>
</dbReference>
<evidence type="ECO:0000256" key="4">
    <source>
        <dbReference type="ARBA" id="ARBA00022692"/>
    </source>
</evidence>
<evidence type="ECO:0000256" key="3">
    <source>
        <dbReference type="ARBA" id="ARBA00022448"/>
    </source>
</evidence>
<accession>A0AAV7HU94</accession>
<dbReference type="Proteomes" id="UP000826195">
    <property type="component" value="Unassembled WGS sequence"/>
</dbReference>
<evidence type="ECO:0000256" key="10">
    <source>
        <dbReference type="SAM" id="Phobius"/>
    </source>
</evidence>
<name>A0AAV7HU94_COTGL</name>
<dbReference type="EMBL" id="JAHXZJ010002982">
    <property type="protein sequence ID" value="KAH0535286.1"/>
    <property type="molecule type" value="Genomic_DNA"/>
</dbReference>
<dbReference type="PROSITE" id="PS00211">
    <property type="entry name" value="ABC_TRANSPORTER_1"/>
    <property type="match status" value="1"/>
</dbReference>
<evidence type="ECO:0000313" key="12">
    <source>
        <dbReference type="EMBL" id="KAH0535286.1"/>
    </source>
</evidence>
<dbReference type="CDD" id="cd03213">
    <property type="entry name" value="ABCG_EPDR"/>
    <property type="match status" value="1"/>
</dbReference>
<evidence type="ECO:0000313" key="13">
    <source>
        <dbReference type="Proteomes" id="UP000826195"/>
    </source>
</evidence>
<dbReference type="PANTHER" id="PTHR48041:SF26">
    <property type="entry name" value="FI22810P1"/>
    <property type="match status" value="1"/>
</dbReference>
<evidence type="ECO:0000259" key="11">
    <source>
        <dbReference type="PROSITE" id="PS50893"/>
    </source>
</evidence>
<dbReference type="PROSITE" id="PS50893">
    <property type="entry name" value="ABC_TRANSPORTER_2"/>
    <property type="match status" value="1"/>
</dbReference>
<evidence type="ECO:0000256" key="5">
    <source>
        <dbReference type="ARBA" id="ARBA00022741"/>
    </source>
</evidence>
<dbReference type="Pfam" id="PF00005">
    <property type="entry name" value="ABC_tran"/>
    <property type="match status" value="1"/>
</dbReference>
<feature type="transmembrane region" description="Helical" evidence="10">
    <location>
        <begin position="483"/>
        <end position="503"/>
    </location>
</feature>
<organism evidence="12 13">
    <name type="scientific">Cotesia glomerata</name>
    <name type="common">Lepidopteran parasitic wasp</name>
    <name type="synonym">Apanteles glomeratus</name>
    <dbReference type="NCBI Taxonomy" id="32391"/>
    <lineage>
        <taxon>Eukaryota</taxon>
        <taxon>Metazoa</taxon>
        <taxon>Ecdysozoa</taxon>
        <taxon>Arthropoda</taxon>
        <taxon>Hexapoda</taxon>
        <taxon>Insecta</taxon>
        <taxon>Pterygota</taxon>
        <taxon>Neoptera</taxon>
        <taxon>Endopterygota</taxon>
        <taxon>Hymenoptera</taxon>
        <taxon>Apocrita</taxon>
        <taxon>Ichneumonoidea</taxon>
        <taxon>Braconidae</taxon>
        <taxon>Microgastrinae</taxon>
        <taxon>Cotesia</taxon>
    </lineage>
</organism>
<evidence type="ECO:0000256" key="2">
    <source>
        <dbReference type="ARBA" id="ARBA00005814"/>
    </source>
</evidence>